<dbReference type="PRINTS" id="PR00119">
    <property type="entry name" value="CATATPASE"/>
</dbReference>
<dbReference type="Pfam" id="PF00735">
    <property type="entry name" value="Septin"/>
    <property type="match status" value="1"/>
</dbReference>
<dbReference type="SFLD" id="SFLDF00027">
    <property type="entry name" value="p-type_atpase"/>
    <property type="match status" value="1"/>
</dbReference>
<keyword evidence="27" id="KW-1185">Reference proteome</keyword>
<dbReference type="Gene3D" id="1.20.1110.10">
    <property type="entry name" value="Calcium-transporting ATPase, transmembrane domain"/>
    <property type="match status" value="1"/>
</dbReference>
<keyword evidence="13 21" id="KW-0342">GTP-binding</keyword>
<dbReference type="Pfam" id="PF16209">
    <property type="entry name" value="PhoLip_ATPase_N"/>
    <property type="match status" value="1"/>
</dbReference>
<evidence type="ECO:0000256" key="17">
    <source>
        <dbReference type="ARBA" id="ARBA00049128"/>
    </source>
</evidence>
<proteinExistence type="inferred from homology"/>
<dbReference type="EMBL" id="JAACJM010000003">
    <property type="protein sequence ID" value="KAF5373828.1"/>
    <property type="molecule type" value="Genomic_DNA"/>
</dbReference>
<organism evidence="26 27">
    <name type="scientific">Tetrapyrgos nigripes</name>
    <dbReference type="NCBI Taxonomy" id="182062"/>
    <lineage>
        <taxon>Eukaryota</taxon>
        <taxon>Fungi</taxon>
        <taxon>Dikarya</taxon>
        <taxon>Basidiomycota</taxon>
        <taxon>Agaricomycotina</taxon>
        <taxon>Agaricomycetes</taxon>
        <taxon>Agaricomycetidae</taxon>
        <taxon>Agaricales</taxon>
        <taxon>Marasmiineae</taxon>
        <taxon>Marasmiaceae</taxon>
        <taxon>Tetrapyrgos</taxon>
    </lineage>
</organism>
<dbReference type="InterPro" id="IPR027417">
    <property type="entry name" value="P-loop_NTPase"/>
</dbReference>
<evidence type="ECO:0000256" key="9">
    <source>
        <dbReference type="ARBA" id="ARBA00022840"/>
    </source>
</evidence>
<feature type="transmembrane region" description="Helical" evidence="24">
    <location>
        <begin position="808"/>
        <end position="830"/>
    </location>
</feature>
<dbReference type="PANTHER" id="PTHR24092:SF153">
    <property type="entry name" value="PHOSPHOLIPID-TRANSPORTING ATPASE"/>
    <property type="match status" value="1"/>
</dbReference>
<feature type="compositionally biased region" description="Low complexity" evidence="23">
    <location>
        <begin position="1705"/>
        <end position="1734"/>
    </location>
</feature>
<dbReference type="FunFam" id="3.40.50.1000:FF:000001">
    <property type="entry name" value="Phospholipid-transporting ATPase IC"/>
    <property type="match status" value="1"/>
</dbReference>
<dbReference type="InterPro" id="IPR023298">
    <property type="entry name" value="ATPase_P-typ_TM_dom_sf"/>
</dbReference>
<keyword evidence="9 19" id="KW-0067">ATP-binding</keyword>
<feature type="binding site" evidence="20">
    <location>
        <position position="876"/>
    </location>
    <ligand>
        <name>Mg(2+)</name>
        <dbReference type="ChEBI" id="CHEBI:18420"/>
    </ligand>
</feature>
<evidence type="ECO:0000259" key="25">
    <source>
        <dbReference type="PROSITE" id="PS51719"/>
    </source>
</evidence>
<feature type="region of interest" description="Disordered" evidence="23">
    <location>
        <begin position="537"/>
        <end position="569"/>
    </location>
</feature>
<feature type="transmembrane region" description="Helical" evidence="24">
    <location>
        <begin position="1458"/>
        <end position="1479"/>
    </location>
</feature>
<dbReference type="SFLD" id="SFLDG00002">
    <property type="entry name" value="C1.7:_P-type_atpase_like"/>
    <property type="match status" value="1"/>
</dbReference>
<feature type="region of interest" description="Disordered" evidence="23">
    <location>
        <begin position="1273"/>
        <end position="1314"/>
    </location>
</feature>
<dbReference type="FunFam" id="3.40.50.300:FF:000260">
    <property type="entry name" value="Cell division control 10"/>
    <property type="match status" value="1"/>
</dbReference>
<evidence type="ECO:0000256" key="23">
    <source>
        <dbReference type="SAM" id="MobiDB-lite"/>
    </source>
</evidence>
<dbReference type="FunFam" id="3.40.50.1000:FF:000014">
    <property type="entry name" value="Phospholipid-transporting ATPase"/>
    <property type="match status" value="1"/>
</dbReference>
<comment type="cofactor">
    <cofactor evidence="20">
        <name>Mg(2+)</name>
        <dbReference type="ChEBI" id="CHEBI:18420"/>
    </cofactor>
</comment>
<dbReference type="EC" id="7.6.2.1" evidence="3"/>
<dbReference type="InterPro" id="IPR001757">
    <property type="entry name" value="P_typ_ATPase"/>
</dbReference>
<dbReference type="Gene3D" id="3.40.1110.10">
    <property type="entry name" value="Calcium-transporting ATPase, cytoplasmic domain N"/>
    <property type="match status" value="2"/>
</dbReference>
<dbReference type="SUPFAM" id="SSF52540">
    <property type="entry name" value="P-loop containing nucleoside triphosphate hydrolases"/>
    <property type="match status" value="1"/>
</dbReference>
<feature type="region of interest" description="Disordered" evidence="23">
    <location>
        <begin position="1040"/>
        <end position="1061"/>
    </location>
</feature>
<keyword evidence="11" id="KW-1278">Translocase</keyword>
<feature type="compositionally biased region" description="Polar residues" evidence="23">
    <location>
        <begin position="1735"/>
        <end position="1747"/>
    </location>
</feature>
<evidence type="ECO:0000313" key="26">
    <source>
        <dbReference type="EMBL" id="KAF5373828.1"/>
    </source>
</evidence>
<feature type="domain" description="Septin-type G" evidence="25">
    <location>
        <begin position="50"/>
        <end position="322"/>
    </location>
</feature>
<dbReference type="GO" id="GO:0032161">
    <property type="term" value="C:cleavage apparatus septin structure"/>
    <property type="evidence" value="ECO:0007669"/>
    <property type="project" value="UniProtKB-ARBA"/>
</dbReference>
<dbReference type="GO" id="GO:0005525">
    <property type="term" value="F:GTP binding"/>
    <property type="evidence" value="ECO:0007669"/>
    <property type="project" value="UniProtKB-KW"/>
</dbReference>
<evidence type="ECO:0000256" key="10">
    <source>
        <dbReference type="ARBA" id="ARBA00022842"/>
    </source>
</evidence>
<feature type="binding site" evidence="20">
    <location>
        <position position="878"/>
    </location>
    <ligand>
        <name>Mg(2+)</name>
        <dbReference type="ChEBI" id="CHEBI:18420"/>
    </ligand>
</feature>
<evidence type="ECO:0000256" key="15">
    <source>
        <dbReference type="ARBA" id="ARBA00023306"/>
    </source>
</evidence>
<feature type="binding site" evidence="19">
    <location>
        <position position="1137"/>
    </location>
    <ligand>
        <name>ATP</name>
        <dbReference type="ChEBI" id="CHEBI:30616"/>
    </ligand>
</feature>
<comment type="similarity">
    <text evidence="21">Belongs to the TRAFAC class TrmE-Era-EngA-EngB-Septin-like GTPase superfamily. Septin GTPase family.</text>
</comment>
<evidence type="ECO:0000256" key="20">
    <source>
        <dbReference type="PIRSR" id="PIRSR606539-3"/>
    </source>
</evidence>
<dbReference type="InterPro" id="IPR032631">
    <property type="entry name" value="P-type_ATPase_N"/>
</dbReference>
<protein>
    <recommendedName>
        <fullName evidence="3">P-type phospholipid transporter</fullName>
        <ecNumber evidence="3">7.6.2.1</ecNumber>
    </recommendedName>
</protein>
<feature type="transmembrane region" description="Helical" evidence="24">
    <location>
        <begin position="1590"/>
        <end position="1616"/>
    </location>
</feature>
<dbReference type="InterPro" id="IPR023214">
    <property type="entry name" value="HAD_sf"/>
</dbReference>
<keyword evidence="15" id="KW-0131">Cell cycle</keyword>
<dbReference type="SUPFAM" id="SSF81665">
    <property type="entry name" value="Calcium ATPase, transmembrane domain M"/>
    <property type="match status" value="1"/>
</dbReference>
<dbReference type="InterPro" id="IPR016491">
    <property type="entry name" value="Septin"/>
</dbReference>
<feature type="binding site" evidence="19">
    <location>
        <position position="1388"/>
    </location>
    <ligand>
        <name>ATP</name>
        <dbReference type="ChEBI" id="CHEBI:30616"/>
    </ligand>
</feature>
<dbReference type="GO" id="GO:0043934">
    <property type="term" value="P:sporulation"/>
    <property type="evidence" value="ECO:0007669"/>
    <property type="project" value="UniProtKB-ARBA"/>
</dbReference>
<feature type="binding site" evidence="20">
    <location>
        <position position="1384"/>
    </location>
    <ligand>
        <name>Mg(2+)</name>
        <dbReference type="ChEBI" id="CHEBI:18420"/>
    </ligand>
</feature>
<dbReference type="NCBIfam" id="TIGR01494">
    <property type="entry name" value="ATPase_P-type"/>
    <property type="match status" value="1"/>
</dbReference>
<feature type="transmembrane region" description="Helical" evidence="24">
    <location>
        <begin position="1427"/>
        <end position="1446"/>
    </location>
</feature>
<comment type="catalytic activity">
    <reaction evidence="16">
        <text>ATP + H2O + phospholipidSide 1 = ADP + phosphate + phospholipidSide 2.</text>
        <dbReference type="EC" id="7.6.2.1"/>
    </reaction>
</comment>
<evidence type="ECO:0000256" key="13">
    <source>
        <dbReference type="ARBA" id="ARBA00023134"/>
    </source>
</evidence>
<dbReference type="InterPro" id="IPR044492">
    <property type="entry name" value="P_typ_ATPase_HD_dom"/>
</dbReference>
<feature type="binding site" evidence="19">
    <location>
        <position position="1219"/>
    </location>
    <ligand>
        <name>ATP</name>
        <dbReference type="ChEBI" id="CHEBI:30616"/>
    </ligand>
</feature>
<evidence type="ECO:0000256" key="7">
    <source>
        <dbReference type="ARBA" id="ARBA00022723"/>
    </source>
</evidence>
<keyword evidence="14 24" id="KW-0472">Membrane</keyword>
<feature type="binding site" evidence="20">
    <location>
        <position position="1388"/>
    </location>
    <ligand>
        <name>Mg(2+)</name>
        <dbReference type="ChEBI" id="CHEBI:18420"/>
    </ligand>
</feature>
<dbReference type="GO" id="GO:0016887">
    <property type="term" value="F:ATP hydrolysis activity"/>
    <property type="evidence" value="ECO:0007669"/>
    <property type="project" value="InterPro"/>
</dbReference>
<evidence type="ECO:0000256" key="3">
    <source>
        <dbReference type="ARBA" id="ARBA00012189"/>
    </source>
</evidence>
<dbReference type="GO" id="GO:0005886">
    <property type="term" value="C:plasma membrane"/>
    <property type="evidence" value="ECO:0007669"/>
    <property type="project" value="TreeGrafter"/>
</dbReference>
<keyword evidence="22" id="KW-0175">Coiled coil</keyword>
<dbReference type="PROSITE" id="PS51719">
    <property type="entry name" value="G_SEPTIN"/>
    <property type="match status" value="1"/>
</dbReference>
<feature type="binding site" evidence="19">
    <location>
        <position position="1008"/>
    </location>
    <ligand>
        <name>ATP</name>
        <dbReference type="ChEBI" id="CHEBI:30616"/>
    </ligand>
</feature>
<dbReference type="CDD" id="cd01850">
    <property type="entry name" value="CDC_Septin"/>
    <property type="match status" value="1"/>
</dbReference>
<evidence type="ECO:0000256" key="21">
    <source>
        <dbReference type="RuleBase" id="RU004560"/>
    </source>
</evidence>
<dbReference type="InterPro" id="IPR032630">
    <property type="entry name" value="P_typ_ATPase_c"/>
</dbReference>
<evidence type="ECO:0000256" key="18">
    <source>
        <dbReference type="PIRSR" id="PIRSR606539-1"/>
    </source>
</evidence>
<feature type="transmembrane region" description="Helical" evidence="24">
    <location>
        <begin position="462"/>
        <end position="480"/>
    </location>
</feature>
<keyword evidence="5" id="KW-0132">Cell division</keyword>
<dbReference type="FunFam" id="3.40.1110.10:FF:000087">
    <property type="entry name" value="Phospholipid-transporting ATPase"/>
    <property type="match status" value="1"/>
</dbReference>
<accession>A0A8H5GZB2</accession>
<gene>
    <name evidence="26" type="ORF">D9758_000971</name>
</gene>
<keyword evidence="8 19" id="KW-0547">Nucleotide-binding</keyword>
<feature type="binding site" evidence="19">
    <location>
        <position position="1076"/>
    </location>
    <ligand>
        <name>ATP</name>
        <dbReference type="ChEBI" id="CHEBI:30616"/>
    </ligand>
</feature>
<evidence type="ECO:0000256" key="16">
    <source>
        <dbReference type="ARBA" id="ARBA00034036"/>
    </source>
</evidence>
<dbReference type="PANTHER" id="PTHR24092">
    <property type="entry name" value="PROBABLE PHOSPHOLIPID-TRANSPORTING ATPASE"/>
    <property type="match status" value="1"/>
</dbReference>
<evidence type="ECO:0000256" key="14">
    <source>
        <dbReference type="ARBA" id="ARBA00023136"/>
    </source>
</evidence>
<feature type="transmembrane region" description="Helical" evidence="24">
    <location>
        <begin position="760"/>
        <end position="781"/>
    </location>
</feature>
<dbReference type="Gene3D" id="3.40.50.300">
    <property type="entry name" value="P-loop containing nucleotide triphosphate hydrolases"/>
    <property type="match status" value="1"/>
</dbReference>
<dbReference type="GO" id="GO:0000921">
    <property type="term" value="P:septin ring assembly"/>
    <property type="evidence" value="ECO:0007669"/>
    <property type="project" value="UniProtKB-ARBA"/>
</dbReference>
<dbReference type="SFLD" id="SFLDS00003">
    <property type="entry name" value="Haloacid_Dehalogenase"/>
    <property type="match status" value="1"/>
</dbReference>
<dbReference type="InterPro" id="IPR018303">
    <property type="entry name" value="ATPase_P-typ_P_site"/>
</dbReference>
<evidence type="ECO:0000256" key="11">
    <source>
        <dbReference type="ARBA" id="ARBA00022967"/>
    </source>
</evidence>
<keyword evidence="7 20" id="KW-0479">Metal-binding</keyword>
<feature type="binding site" evidence="19">
    <location>
        <position position="1358"/>
    </location>
    <ligand>
        <name>ATP</name>
        <dbReference type="ChEBI" id="CHEBI:30616"/>
    </ligand>
</feature>
<dbReference type="GO" id="GO:0045332">
    <property type="term" value="P:phospholipid translocation"/>
    <property type="evidence" value="ECO:0007669"/>
    <property type="project" value="TreeGrafter"/>
</dbReference>
<evidence type="ECO:0000256" key="5">
    <source>
        <dbReference type="ARBA" id="ARBA00022618"/>
    </source>
</evidence>
<dbReference type="InterPro" id="IPR006539">
    <property type="entry name" value="P-type_ATPase_IV"/>
</dbReference>
<dbReference type="Gene3D" id="2.70.150.10">
    <property type="entry name" value="Calcium-transporting ATPase, cytoplasmic transduction domain A"/>
    <property type="match status" value="1"/>
</dbReference>
<comment type="catalytic activity">
    <reaction evidence="17">
        <text>a 1,2-diacyl-sn-glycero-3-phosphoethanolamine(out) + ATP + H2O = a 1,2-diacyl-sn-glycero-3-phosphoethanolamine(in) + ADP + phosphate + H(+)</text>
        <dbReference type="Rhea" id="RHEA:66132"/>
        <dbReference type="ChEBI" id="CHEBI:15377"/>
        <dbReference type="ChEBI" id="CHEBI:15378"/>
        <dbReference type="ChEBI" id="CHEBI:30616"/>
        <dbReference type="ChEBI" id="CHEBI:43474"/>
        <dbReference type="ChEBI" id="CHEBI:64612"/>
        <dbReference type="ChEBI" id="CHEBI:456216"/>
    </reaction>
    <physiologicalReaction direction="left-to-right" evidence="17">
        <dbReference type="Rhea" id="RHEA:66133"/>
    </physiologicalReaction>
</comment>
<name>A0A8H5GZB2_9AGAR</name>
<dbReference type="Pfam" id="PF13246">
    <property type="entry name" value="Cation_ATPase"/>
    <property type="match status" value="1"/>
</dbReference>
<dbReference type="Gene3D" id="3.40.50.1000">
    <property type="entry name" value="HAD superfamily/HAD-like"/>
    <property type="match status" value="2"/>
</dbReference>
<evidence type="ECO:0000256" key="19">
    <source>
        <dbReference type="PIRSR" id="PIRSR606539-2"/>
    </source>
</evidence>
<feature type="binding site" evidence="19">
    <location>
        <position position="1102"/>
    </location>
    <ligand>
        <name>ATP</name>
        <dbReference type="ChEBI" id="CHEBI:30616"/>
    </ligand>
</feature>
<evidence type="ECO:0000256" key="22">
    <source>
        <dbReference type="SAM" id="Coils"/>
    </source>
</evidence>
<keyword evidence="4" id="KW-0597">Phosphoprotein</keyword>
<feature type="region of interest" description="Disordered" evidence="23">
    <location>
        <begin position="902"/>
        <end position="947"/>
    </location>
</feature>
<dbReference type="SUPFAM" id="SSF56784">
    <property type="entry name" value="HAD-like"/>
    <property type="match status" value="1"/>
</dbReference>
<evidence type="ECO:0000256" key="1">
    <source>
        <dbReference type="ARBA" id="ARBA00004141"/>
    </source>
</evidence>
<dbReference type="InterPro" id="IPR036412">
    <property type="entry name" value="HAD-like_sf"/>
</dbReference>
<evidence type="ECO:0000256" key="4">
    <source>
        <dbReference type="ARBA" id="ARBA00022553"/>
    </source>
</evidence>
<feature type="binding site" evidence="19">
    <location>
        <position position="878"/>
    </location>
    <ligand>
        <name>ATP</name>
        <dbReference type="ChEBI" id="CHEBI:30616"/>
    </ligand>
</feature>
<feature type="coiled-coil region" evidence="22">
    <location>
        <begin position="1158"/>
        <end position="1185"/>
    </location>
</feature>
<dbReference type="GO" id="GO:0051301">
    <property type="term" value="P:cell division"/>
    <property type="evidence" value="ECO:0007669"/>
    <property type="project" value="UniProtKB-KW"/>
</dbReference>
<comment type="subcellular location">
    <subcellularLocation>
        <location evidence="1">Membrane</location>
        <topology evidence="1">Multi-pass membrane protein</topology>
    </subcellularLocation>
</comment>
<sequence>MHWATWMAEGQVSGAMTSTIDSTMAEEIRAESYVGFDTITQQIEHKLLKRGFQFNVIVVGQTGMGKSTLINTIFASHLIDTKGRFMSDEPVRQTTEIQAVSHVIVENGVKLRLNIVDTPGYGDQVNNEGCWDPIIKYIKDQHSAYLRKELTAMRDRYIQDTRIHCCLYFINPTGHSLRPIDVIVMKKLSEVVNVVPVIAKADSLTIEEREAFKIKIREELIYHNIRLYPFDTDEYDEEELHLNESIRNIIPFAVVGSETNVLIDGKSVRGRKNRWGVVNVEDPNHCEFVNLRNFLTRTHLQDLIETTAQIHYEAFRSKQLLALKEGVNQRPAGVFLDNDIRTSHAYGVGMNEFAAMPPAKSNRFTPFYTRLAAFNVENLFVRKKEPGPRRTVFINQELPDDYYDHKKRVKRPYVYATNQVITSKYTIITFLPRNLLEQFRRIANIFFLGIAILQFFNKFSTISPGLVILPLLVVLGITAIKDGYEDIKRHQSDRRVNYTTVCVLEGGDFVNQNAMKRKSRTFVRAIVPNRLLHTAKKPNAPDVEKAEANPTQELSSPDPMPQRLPETDLDDDVVDDEGGFFSSAGNDAHQKPHWKRTIWEDVRVGDIVKIVDNESFPADILICATSEDENVAFVETKNLDGETNLKSRTAVSSLTHLRSAAECAKKESRFSVDLDRPDTNMFKLNATVRQEGRLNEDGEKEKEQVPADIGNMLLRGTVLRNTAWVIGVVLFTGEDTKIVLNSGGTPSKRSKVERQMNPQVFLNLILLAMMAVTCAIVDSVLEHRDYPRGAPWLYAANQSDDNPSINGLVTWAFALITFQNIVPISLYISIEAVRTCQALFIYFDTQIFYAKTGQATLARSWNLSDDLGQIEYIFSDKTGTLTQNKMVFRQCSIGAKVYIGDPDEGSPEQSSSSSQVHSTANDHSSSSANSNPSDPSDQPSTKKESFFHSPELTSDLQEALHSSASSPNASHARVLNGFFSVLALCHTVLTNTNKETGKLEYKAQSPDEEALVRAAADVGYVFRGRDREILYLETPTSRERIEAEANDQQEKDDGFTGKPSSKDKYEKYELLNILEFNSARKRMSVVVRKLDGDKNKLFLLTKGADNVIFERLKKDVDEPLKQQTEMHLSEFANQGLRTLTLAYKVVSEEEYENWSERYHEATVTMENREERIDEVSDELEQDLRLLGATAIEDSLQDGVPETIADLKKAGIKVWVATGDKLETAIAIGHSTNLISRESNIIVIRGDSRPVFDQIIGAIEEFFPDSGILDETGVPLPARPSLHRRSISGSSAHEARSRPRPQRRQSGVTSIVGSDNGERPGGFVLVIDGVALGNALSDETNKDLLLRLAMLCEGVICCRVSPLQKALVVLMVKHGLGAMTLAIGDGANDVSMIQAADVGVGIAGEEGLQAVNSSDYAIAQLTSRTSRILNFFYKNIVCIGVLWWFQIYDAWSSAYAFEYTYLIFWNAFWTLCPVIAIGIFDRIVDDHVLMDLPELYRYGREGTWFGMKWFILYMLDGVYQSAIIFFLICYTYQSTPTTRTDGYNQYLFEFSTVCITIFPMNGLLLISATLKTMVFAAVITANLFNGLNTSFWSAWVFFAVFIGIVLVWVYTAIYNIISPGWFVTPVYGNNHILFHSAYFWLCLPLTIVLALAPRYIFKAWKFIWAPDDIDIMRWQVKIDPHNRNYAQDAFANPGLHGLRHPTRQESSVPSSRRNSNDNDSTVSVPPPVAATASASGPQPNQSRISVRSASRVDMSTGLRSVHRGFDFSVEEGGPGIQRIQTGLSERRISRLGLGSLRLKRRSGGIDRALSMFKKKS</sequence>
<comment type="similarity">
    <text evidence="2">Belongs to the cation transport ATPase (P-type) (TC 3.A.3) family. Type IV subfamily.</text>
</comment>
<feature type="binding site" evidence="19">
    <location>
        <position position="1364"/>
    </location>
    <ligand>
        <name>ATP</name>
        <dbReference type="ChEBI" id="CHEBI:30616"/>
    </ligand>
</feature>
<dbReference type="InterPro" id="IPR023299">
    <property type="entry name" value="ATPase_P-typ_cyto_dom_N"/>
</dbReference>
<dbReference type="SUPFAM" id="SSF81653">
    <property type="entry name" value="Calcium ATPase, transduction domain A"/>
    <property type="match status" value="1"/>
</dbReference>
<evidence type="ECO:0000256" key="24">
    <source>
        <dbReference type="SAM" id="Phobius"/>
    </source>
</evidence>
<dbReference type="Pfam" id="PF16212">
    <property type="entry name" value="PhoLip_ATPase_C"/>
    <property type="match status" value="1"/>
</dbReference>
<evidence type="ECO:0000256" key="6">
    <source>
        <dbReference type="ARBA" id="ARBA00022692"/>
    </source>
</evidence>
<keyword evidence="10 20" id="KW-0460">Magnesium</keyword>
<keyword evidence="12 24" id="KW-1133">Transmembrane helix</keyword>
<evidence type="ECO:0000256" key="12">
    <source>
        <dbReference type="ARBA" id="ARBA00022989"/>
    </source>
</evidence>
<comment type="caution">
    <text evidence="26">The sequence shown here is derived from an EMBL/GenBank/DDBJ whole genome shotgun (WGS) entry which is preliminary data.</text>
</comment>
<feature type="binding site" evidence="19">
    <location>
        <position position="876"/>
    </location>
    <ligand>
        <name>ATP</name>
        <dbReference type="ChEBI" id="CHEBI:30616"/>
    </ligand>
</feature>
<dbReference type="GO" id="GO:0140326">
    <property type="term" value="F:ATPase-coupled intramembrane lipid transporter activity"/>
    <property type="evidence" value="ECO:0007669"/>
    <property type="project" value="UniProtKB-EC"/>
</dbReference>
<evidence type="ECO:0000256" key="8">
    <source>
        <dbReference type="ARBA" id="ARBA00022741"/>
    </source>
</evidence>
<feature type="binding site" evidence="19">
    <location>
        <position position="877"/>
    </location>
    <ligand>
        <name>ATP</name>
        <dbReference type="ChEBI" id="CHEBI:30616"/>
    </ligand>
</feature>
<feature type="compositionally biased region" description="Low complexity" evidence="23">
    <location>
        <begin position="907"/>
        <end position="939"/>
    </location>
</feature>
<dbReference type="SUPFAM" id="SSF81660">
    <property type="entry name" value="Metal cation-transporting ATPase, ATP-binding domain N"/>
    <property type="match status" value="1"/>
</dbReference>
<feature type="binding site" evidence="19">
    <location>
        <position position="1217"/>
    </location>
    <ligand>
        <name>ATP</name>
        <dbReference type="ChEBI" id="CHEBI:30616"/>
    </ligand>
</feature>
<dbReference type="InterPro" id="IPR030379">
    <property type="entry name" value="G_SEPTIN_dom"/>
</dbReference>
<dbReference type="InterPro" id="IPR008250">
    <property type="entry name" value="ATPase_P-typ_transduc_dom_A_sf"/>
</dbReference>
<feature type="transmembrane region" description="Helical" evidence="24">
    <location>
        <begin position="1636"/>
        <end position="1656"/>
    </location>
</feature>
<feature type="transmembrane region" description="Helical" evidence="24">
    <location>
        <begin position="1544"/>
        <end position="1569"/>
    </location>
</feature>
<dbReference type="OrthoDB" id="377733at2759"/>
<evidence type="ECO:0000313" key="27">
    <source>
        <dbReference type="Proteomes" id="UP000559256"/>
    </source>
</evidence>
<keyword evidence="6 24" id="KW-0812">Transmembrane</keyword>
<evidence type="ECO:0000256" key="2">
    <source>
        <dbReference type="ARBA" id="ARBA00008109"/>
    </source>
</evidence>
<feature type="transmembrane region" description="Helical" evidence="24">
    <location>
        <begin position="1509"/>
        <end position="1532"/>
    </location>
</feature>
<dbReference type="Proteomes" id="UP000559256">
    <property type="component" value="Unassembled WGS sequence"/>
</dbReference>
<feature type="active site" description="4-aspartylphosphate intermediate" evidence="18">
    <location>
        <position position="876"/>
    </location>
</feature>
<dbReference type="GO" id="GO:0000287">
    <property type="term" value="F:magnesium ion binding"/>
    <property type="evidence" value="ECO:0007669"/>
    <property type="project" value="InterPro"/>
</dbReference>
<dbReference type="PROSITE" id="PS00154">
    <property type="entry name" value="ATPASE_E1_E2"/>
    <property type="match status" value="1"/>
</dbReference>
<dbReference type="NCBIfam" id="TIGR01652">
    <property type="entry name" value="ATPase-Plipid"/>
    <property type="match status" value="1"/>
</dbReference>
<feature type="binding site" evidence="19">
    <location>
        <position position="1387"/>
    </location>
    <ligand>
        <name>ATP</name>
        <dbReference type="ChEBI" id="CHEBI:30616"/>
    </ligand>
</feature>
<feature type="region of interest" description="Disordered" evidence="23">
    <location>
        <begin position="1691"/>
        <end position="1750"/>
    </location>
</feature>
<dbReference type="GO" id="GO:0005524">
    <property type="term" value="F:ATP binding"/>
    <property type="evidence" value="ECO:0007669"/>
    <property type="project" value="UniProtKB-KW"/>
</dbReference>
<feature type="binding site" evidence="19">
    <location>
        <position position="1218"/>
    </location>
    <ligand>
        <name>ATP</name>
        <dbReference type="ChEBI" id="CHEBI:30616"/>
    </ligand>
</feature>
<reference evidence="26 27" key="1">
    <citation type="journal article" date="2020" name="ISME J.">
        <title>Uncovering the hidden diversity of litter-decomposition mechanisms in mushroom-forming fungi.</title>
        <authorList>
            <person name="Floudas D."/>
            <person name="Bentzer J."/>
            <person name="Ahren D."/>
            <person name="Johansson T."/>
            <person name="Persson P."/>
            <person name="Tunlid A."/>
        </authorList>
    </citation>
    <scope>NUCLEOTIDE SEQUENCE [LARGE SCALE GENOMIC DNA]</scope>
    <source>
        <strain evidence="26 27">CBS 291.85</strain>
    </source>
</reference>